<dbReference type="AlphaFoldDB" id="G9PBW1"/>
<dbReference type="OrthoDB" id="5150763at2759"/>
<dbReference type="OMA" id="ACVANEV"/>
<reference evidence="1 2" key="1">
    <citation type="journal article" date="2011" name="Genome Biol.">
        <title>Comparative genome sequence analysis underscores mycoparasitism as the ancestral life style of Trichoderma.</title>
        <authorList>
            <person name="Kubicek C.P."/>
            <person name="Herrera-Estrella A."/>
            <person name="Seidl-Seiboth V."/>
            <person name="Martinez D.A."/>
            <person name="Druzhinina I.S."/>
            <person name="Thon M."/>
            <person name="Zeilinger S."/>
            <person name="Casas-Flores S."/>
            <person name="Horwitz B.A."/>
            <person name="Mukherjee P.K."/>
            <person name="Mukherjee M."/>
            <person name="Kredics L."/>
            <person name="Alcaraz L.D."/>
            <person name="Aerts A."/>
            <person name="Antal Z."/>
            <person name="Atanasova L."/>
            <person name="Cervantes-Badillo M.G."/>
            <person name="Challacombe J."/>
            <person name="Chertkov O."/>
            <person name="McCluskey K."/>
            <person name="Coulpier F."/>
            <person name="Deshpande N."/>
            <person name="von Doehren H."/>
            <person name="Ebbole D.J."/>
            <person name="Esquivel-Naranjo E.U."/>
            <person name="Fekete E."/>
            <person name="Flipphi M."/>
            <person name="Glaser F."/>
            <person name="Gomez-Rodriguez E.Y."/>
            <person name="Gruber S."/>
            <person name="Han C."/>
            <person name="Henrissat B."/>
            <person name="Hermosa R."/>
            <person name="Hernandez-Onate M."/>
            <person name="Karaffa L."/>
            <person name="Kosti I."/>
            <person name="Le Crom S."/>
            <person name="Lindquist E."/>
            <person name="Lucas S."/>
            <person name="Luebeck M."/>
            <person name="Luebeck P.S."/>
            <person name="Margeot A."/>
            <person name="Metz B."/>
            <person name="Misra M."/>
            <person name="Nevalainen H."/>
            <person name="Omann M."/>
            <person name="Packer N."/>
            <person name="Perrone G."/>
            <person name="Uresti-Rivera E.E."/>
            <person name="Salamov A."/>
            <person name="Schmoll M."/>
            <person name="Seiboth B."/>
            <person name="Shapiro H."/>
            <person name="Sukno S."/>
            <person name="Tamayo-Ramos J.A."/>
            <person name="Tisch D."/>
            <person name="Wiest A."/>
            <person name="Wilkinson H.H."/>
            <person name="Zhang M."/>
            <person name="Coutinho P.M."/>
            <person name="Kenerley C.M."/>
            <person name="Monte E."/>
            <person name="Baker S.E."/>
            <person name="Grigoriev I.V."/>
        </authorList>
    </citation>
    <scope>NUCLEOTIDE SEQUENCE [LARGE SCALE GENOMIC DNA]</scope>
    <source>
        <strain evidence="2">ATCC 20476 / IMI 206040</strain>
    </source>
</reference>
<organism evidence="1 2">
    <name type="scientific">Hypocrea atroviridis (strain ATCC 20476 / IMI 206040)</name>
    <name type="common">Trichoderma atroviride</name>
    <dbReference type="NCBI Taxonomy" id="452589"/>
    <lineage>
        <taxon>Eukaryota</taxon>
        <taxon>Fungi</taxon>
        <taxon>Dikarya</taxon>
        <taxon>Ascomycota</taxon>
        <taxon>Pezizomycotina</taxon>
        <taxon>Sordariomycetes</taxon>
        <taxon>Hypocreomycetidae</taxon>
        <taxon>Hypocreales</taxon>
        <taxon>Hypocreaceae</taxon>
        <taxon>Trichoderma</taxon>
    </lineage>
</organism>
<dbReference type="InterPro" id="IPR022698">
    <property type="entry name" value="OrsD"/>
</dbReference>
<dbReference type="eggNOG" id="KOG0351">
    <property type="taxonomic scope" value="Eukaryota"/>
</dbReference>
<protein>
    <submittedName>
        <fullName evidence="1">Uncharacterized protein</fullName>
    </submittedName>
</protein>
<proteinExistence type="predicted"/>
<sequence length="311" mass="35539">MKYNMDLFVYFPDSLFVICSVCKFACVANEVTAHLQQQHIPATATEVRRISDVVKAIPGIINTQEELRQWSVPPPTTPPIPIIPPPEPDGLECDKCPYVARTPKTIGAYYRNKHKWVNARGPGRCAKKLGAEEERAVPWRTGVQCQRFFPSRVASSWFEVGRGLPPSVKPDQHTDGVDKEAEFLNRIHREDEEAFVKESRAAIKTADDKWEADRWLNRVGWAAHLKDVDRDDLQKAVRPIEEHEVELQKMWAVFDQVLDTAYAVAVNRSPGTAELYEVERKEILYPRVSTRQLPDMSYILSTNYVTTQHAQ</sequence>
<evidence type="ECO:0000313" key="2">
    <source>
        <dbReference type="Proteomes" id="UP000005426"/>
    </source>
</evidence>
<comment type="caution">
    <text evidence="1">The sequence shown here is derived from an EMBL/GenBank/DDBJ whole genome shotgun (WGS) entry which is preliminary data.</text>
</comment>
<evidence type="ECO:0000313" key="1">
    <source>
        <dbReference type="EMBL" id="EHK39344.1"/>
    </source>
</evidence>
<keyword evidence="2" id="KW-1185">Reference proteome</keyword>
<dbReference type="EMBL" id="ABDG02000029">
    <property type="protein sequence ID" value="EHK39344.1"/>
    <property type="molecule type" value="Genomic_DNA"/>
</dbReference>
<dbReference type="Pfam" id="PF12013">
    <property type="entry name" value="OrsD"/>
    <property type="match status" value="1"/>
</dbReference>
<name>G9PBW1_HYPAI</name>
<dbReference type="HOGENOM" id="CLU_887253_0_0_1"/>
<dbReference type="Proteomes" id="UP000005426">
    <property type="component" value="Unassembled WGS sequence"/>
</dbReference>
<dbReference type="STRING" id="452589.G9PBW1"/>
<accession>G9PBW1</accession>
<gene>
    <name evidence="1" type="ORF">TRIATDRAFT_322929</name>
</gene>